<organism evidence="4 5">
    <name type="scientific">Sinisalibacter lacisalsi</name>
    <dbReference type="NCBI Taxonomy" id="1526570"/>
    <lineage>
        <taxon>Bacteria</taxon>
        <taxon>Pseudomonadati</taxon>
        <taxon>Pseudomonadota</taxon>
        <taxon>Alphaproteobacteria</taxon>
        <taxon>Rhodobacterales</taxon>
        <taxon>Roseobacteraceae</taxon>
        <taxon>Sinisalibacter</taxon>
    </lineage>
</organism>
<protein>
    <submittedName>
        <fullName evidence="4">N-acetyltransferase</fullName>
    </submittedName>
</protein>
<dbReference type="InterPro" id="IPR016181">
    <property type="entry name" value="Acyl_CoA_acyltransferase"/>
</dbReference>
<dbReference type="RefSeq" id="WP_188527566.1">
    <property type="nucleotide sequence ID" value="NZ_BMGI01000003.1"/>
</dbReference>
<dbReference type="Gene3D" id="3.40.630.30">
    <property type="match status" value="1"/>
</dbReference>
<evidence type="ECO:0000313" key="5">
    <source>
        <dbReference type="Proteomes" id="UP000617355"/>
    </source>
</evidence>
<name>A0ABQ1QMI3_9RHOB</name>
<keyword evidence="5" id="KW-1185">Reference proteome</keyword>
<accession>A0ABQ1QMI3</accession>
<dbReference type="PROSITE" id="PS51186">
    <property type="entry name" value="GNAT"/>
    <property type="match status" value="1"/>
</dbReference>
<dbReference type="SUPFAM" id="SSF55729">
    <property type="entry name" value="Acyl-CoA N-acyltransferases (Nat)"/>
    <property type="match status" value="1"/>
</dbReference>
<reference evidence="5" key="1">
    <citation type="journal article" date="2019" name="Int. J. Syst. Evol. Microbiol.">
        <title>The Global Catalogue of Microorganisms (GCM) 10K type strain sequencing project: providing services to taxonomists for standard genome sequencing and annotation.</title>
        <authorList>
            <consortium name="The Broad Institute Genomics Platform"/>
            <consortium name="The Broad Institute Genome Sequencing Center for Infectious Disease"/>
            <person name="Wu L."/>
            <person name="Ma J."/>
        </authorList>
    </citation>
    <scope>NUCLEOTIDE SEQUENCE [LARGE SCALE GENOMIC DNA]</scope>
    <source>
        <strain evidence="5">CGMCC 1.12922</strain>
    </source>
</reference>
<proteinExistence type="predicted"/>
<evidence type="ECO:0000256" key="1">
    <source>
        <dbReference type="ARBA" id="ARBA00022679"/>
    </source>
</evidence>
<keyword evidence="2" id="KW-0012">Acyltransferase</keyword>
<dbReference type="EMBL" id="BMGI01000003">
    <property type="protein sequence ID" value="GGD36632.1"/>
    <property type="molecule type" value="Genomic_DNA"/>
</dbReference>
<comment type="caution">
    <text evidence="4">The sequence shown here is derived from an EMBL/GenBank/DDBJ whole genome shotgun (WGS) entry which is preliminary data.</text>
</comment>
<dbReference type="CDD" id="cd04301">
    <property type="entry name" value="NAT_SF"/>
    <property type="match status" value="1"/>
</dbReference>
<dbReference type="InterPro" id="IPR050832">
    <property type="entry name" value="Bact_Acetyltransf"/>
</dbReference>
<gene>
    <name evidence="4" type="ORF">GCM10011358_20580</name>
</gene>
<evidence type="ECO:0000256" key="2">
    <source>
        <dbReference type="ARBA" id="ARBA00023315"/>
    </source>
</evidence>
<dbReference type="Proteomes" id="UP000617355">
    <property type="component" value="Unassembled WGS sequence"/>
</dbReference>
<dbReference type="Pfam" id="PF00583">
    <property type="entry name" value="Acetyltransf_1"/>
    <property type="match status" value="1"/>
</dbReference>
<dbReference type="InterPro" id="IPR000182">
    <property type="entry name" value="GNAT_dom"/>
</dbReference>
<sequence length="151" mass="16048">MTLTVEPGDPRDPAASALLRASHALMESLFPPEDNFFLDIEALTAPHIAFFVARRGGETLGTAALADKGAYGEVKSMFVSEAARGLGVGAALLARIEAEARARNLPALMLETGNLLDAAHRLYARAGFTERGPFGDYPNAASSLFMEKRLG</sequence>
<keyword evidence="1" id="KW-0808">Transferase</keyword>
<evidence type="ECO:0000313" key="4">
    <source>
        <dbReference type="EMBL" id="GGD36632.1"/>
    </source>
</evidence>
<dbReference type="PANTHER" id="PTHR43877:SF2">
    <property type="entry name" value="AMINOALKYLPHOSPHONATE N-ACETYLTRANSFERASE-RELATED"/>
    <property type="match status" value="1"/>
</dbReference>
<evidence type="ECO:0000259" key="3">
    <source>
        <dbReference type="PROSITE" id="PS51186"/>
    </source>
</evidence>
<dbReference type="PANTHER" id="PTHR43877">
    <property type="entry name" value="AMINOALKYLPHOSPHONATE N-ACETYLTRANSFERASE-RELATED-RELATED"/>
    <property type="match status" value="1"/>
</dbReference>
<feature type="domain" description="N-acetyltransferase" evidence="3">
    <location>
        <begin position="3"/>
        <end position="151"/>
    </location>
</feature>